<dbReference type="Pfam" id="PF12770">
    <property type="entry name" value="CHAT"/>
    <property type="match status" value="1"/>
</dbReference>
<protein>
    <submittedName>
        <fullName evidence="3">CHAT domain-containing protein</fullName>
    </submittedName>
</protein>
<dbReference type="PANTHER" id="PTHR10098:SF112">
    <property type="entry name" value="SLR0380 PROTEIN"/>
    <property type="match status" value="1"/>
</dbReference>
<reference evidence="4" key="1">
    <citation type="journal article" date="2019" name="Int. J. Syst. Evol. Microbiol.">
        <title>The Global Catalogue of Microorganisms (GCM) 10K type strain sequencing project: providing services to taxonomists for standard genome sequencing and annotation.</title>
        <authorList>
            <consortium name="The Broad Institute Genomics Platform"/>
            <consortium name="The Broad Institute Genome Sequencing Center for Infectious Disease"/>
            <person name="Wu L."/>
            <person name="Ma J."/>
        </authorList>
    </citation>
    <scope>NUCLEOTIDE SEQUENCE [LARGE SCALE GENOMIC DNA]</scope>
    <source>
        <strain evidence="4">JCM 17925</strain>
    </source>
</reference>
<feature type="domain" description="CHAT" evidence="2">
    <location>
        <begin position="586"/>
        <end position="905"/>
    </location>
</feature>
<gene>
    <name evidence="3" type="ORF">GCM10023187_51360</name>
</gene>
<evidence type="ECO:0000313" key="4">
    <source>
        <dbReference type="Proteomes" id="UP001500936"/>
    </source>
</evidence>
<name>A0ABP8KXU1_9BACT</name>
<dbReference type="Gene3D" id="1.25.40.10">
    <property type="entry name" value="Tetratricopeptide repeat domain"/>
    <property type="match status" value="2"/>
</dbReference>
<accession>A0ABP8KXU1</accession>
<comment type="caution">
    <text evidence="3">The sequence shown here is derived from an EMBL/GenBank/DDBJ whole genome shotgun (WGS) entry which is preliminary data.</text>
</comment>
<dbReference type="RefSeq" id="WP_345270922.1">
    <property type="nucleotide sequence ID" value="NZ_BAABHB010000016.1"/>
</dbReference>
<dbReference type="Proteomes" id="UP001500936">
    <property type="component" value="Unassembled WGS sequence"/>
</dbReference>
<sequence>MTNFSKRTAVWTAFICSLWSVCSPAQDWQTAYDSAAIANRQLRYHQARPWAIKALALAEQQLSRTDSNYAKTLDILAEADNYLEYYDEALQAGQTALAIWERTYGRQHHRYVYTLQTVAESYQYLVQYPKADSLHQIALTRTQDRAGAQSTDYAIALNRLALFYRTMGLQAKAIATAEQAKAIFEQLDDQHSVAYALVLQNLSDLYIRYLEEYIIPNIDTAIGLLTKAILLIERIGSPQSPVYAECLHTLSSAYHYRNFFLKQKIPDIEVLLTKALETLSQTIGPNTSRYNSCAEDLADYYRRKGNNHKARKIFEQILMRSDSVNGRMHPYHTVALFKVGQIYTLLNLDRQAEPYIVQCNQNLIREVRLFSATLTDEEREQLLKNASNGFIWLHSYARLFARHNPAITAEQYNTQLAIKGFLLHADQKFRRRIGTHTDTSLQRLYAHWQTSRDRLATWIRLTRTEQLRRGIRTDSLEQHVNTLEKQVALRLPQLTGELALNPKTWQDVQKTLQPGEAAIELVRYRTYQVRHGWGKTDTVHYAALIVTPNCAYPDIVILENGNVLEGPLLTAYRNDILDQTHAADSYRQYWKPIRDALKGIRRVYLAPDGVYHQINLNTLRNPETGRYVLDEQEIVLVTTTNDLLQAKPTPPTGQPTALLIGYPDYGLSEHRMLAQRDLAGPTLSQRAPRTRLSRDGYYEPLPATKREVADIGQLLRSRFTVHTYTDTAAREEVVKTTASPTVLHIATHGFFETDTALGHTLTSPLFRSGLVLADANRTLTDTATADLFSAQRREDGILTAYEAMNLTLDQTDLVVLSACQTGLGEVRNGEGVYGLQRAFKVAGARSLLMSLWKVDDDLTRQLMTAFYANWLQSGDKVQAFRLAQQAIRKQYPQPFYWGGFVLVGQ</sequence>
<feature type="signal peptide" evidence="1">
    <location>
        <begin position="1"/>
        <end position="25"/>
    </location>
</feature>
<organism evidence="3 4">
    <name type="scientific">Nibrella viscosa</name>
    <dbReference type="NCBI Taxonomy" id="1084524"/>
    <lineage>
        <taxon>Bacteria</taxon>
        <taxon>Pseudomonadati</taxon>
        <taxon>Bacteroidota</taxon>
        <taxon>Cytophagia</taxon>
        <taxon>Cytophagales</taxon>
        <taxon>Spirosomataceae</taxon>
        <taxon>Nibrella</taxon>
    </lineage>
</organism>
<dbReference type="InterPro" id="IPR011990">
    <property type="entry name" value="TPR-like_helical_dom_sf"/>
</dbReference>
<feature type="chain" id="PRO_5046493132" evidence="1">
    <location>
        <begin position="26"/>
        <end position="905"/>
    </location>
</feature>
<dbReference type="PANTHER" id="PTHR10098">
    <property type="entry name" value="RAPSYN-RELATED"/>
    <property type="match status" value="1"/>
</dbReference>
<keyword evidence="4" id="KW-1185">Reference proteome</keyword>
<proteinExistence type="predicted"/>
<dbReference type="EMBL" id="BAABHB010000016">
    <property type="protein sequence ID" value="GAA4418192.1"/>
    <property type="molecule type" value="Genomic_DNA"/>
</dbReference>
<evidence type="ECO:0000256" key="1">
    <source>
        <dbReference type="SAM" id="SignalP"/>
    </source>
</evidence>
<keyword evidence="1" id="KW-0732">Signal</keyword>
<evidence type="ECO:0000259" key="2">
    <source>
        <dbReference type="Pfam" id="PF12770"/>
    </source>
</evidence>
<dbReference type="InterPro" id="IPR024983">
    <property type="entry name" value="CHAT_dom"/>
</dbReference>
<evidence type="ECO:0000313" key="3">
    <source>
        <dbReference type="EMBL" id="GAA4418192.1"/>
    </source>
</evidence>
<dbReference type="SUPFAM" id="SSF48452">
    <property type="entry name" value="TPR-like"/>
    <property type="match status" value="1"/>
</dbReference>